<name>A0A9W4UTW6_9PLEO</name>
<evidence type="ECO:0000313" key="2">
    <source>
        <dbReference type="Proteomes" id="UP001152607"/>
    </source>
</evidence>
<comment type="caution">
    <text evidence="1">The sequence shown here is derived from an EMBL/GenBank/DDBJ whole genome shotgun (WGS) entry which is preliminary data.</text>
</comment>
<evidence type="ECO:0000313" key="1">
    <source>
        <dbReference type="EMBL" id="CAI6340652.1"/>
    </source>
</evidence>
<dbReference type="EMBL" id="CAOQHR010000010">
    <property type="protein sequence ID" value="CAI6340652.1"/>
    <property type="molecule type" value="Genomic_DNA"/>
</dbReference>
<gene>
    <name evidence="1" type="ORF">PDIGIT_LOCUS13836</name>
</gene>
<accession>A0A9W4UTW6</accession>
<keyword evidence="2" id="KW-1185">Reference proteome</keyword>
<proteinExistence type="predicted"/>
<dbReference type="OrthoDB" id="3942336at2759"/>
<dbReference type="Proteomes" id="UP001152607">
    <property type="component" value="Unassembled WGS sequence"/>
</dbReference>
<sequence>MATADMPDPSDSDYDSSDLEFDMPAAFADRAFGQASIDAMDANRHTLRVSTKRAIKTLQFRDGTSPGSLRHSALWKRRFNYFREHVLKQWPKKPFSAPWM</sequence>
<organism evidence="1 2">
    <name type="scientific">Periconia digitata</name>
    <dbReference type="NCBI Taxonomy" id="1303443"/>
    <lineage>
        <taxon>Eukaryota</taxon>
        <taxon>Fungi</taxon>
        <taxon>Dikarya</taxon>
        <taxon>Ascomycota</taxon>
        <taxon>Pezizomycotina</taxon>
        <taxon>Dothideomycetes</taxon>
        <taxon>Pleosporomycetidae</taxon>
        <taxon>Pleosporales</taxon>
        <taxon>Massarineae</taxon>
        <taxon>Periconiaceae</taxon>
        <taxon>Periconia</taxon>
    </lineage>
</organism>
<reference evidence="1" key="1">
    <citation type="submission" date="2023-01" db="EMBL/GenBank/DDBJ databases">
        <authorList>
            <person name="Van Ghelder C."/>
            <person name="Rancurel C."/>
        </authorList>
    </citation>
    <scope>NUCLEOTIDE SEQUENCE</scope>
    <source>
        <strain evidence="1">CNCM I-4278</strain>
    </source>
</reference>
<dbReference type="AlphaFoldDB" id="A0A9W4UTW6"/>
<protein>
    <submittedName>
        <fullName evidence="1">Uncharacterized protein</fullName>
    </submittedName>
</protein>